<dbReference type="AlphaFoldDB" id="A0A433ZZ82"/>
<protein>
    <submittedName>
        <fullName evidence="1">Phage head-tail joining protein</fullName>
    </submittedName>
</protein>
<gene>
    <name evidence="1" type="ORF">CKG00_08035</name>
</gene>
<comment type="caution">
    <text evidence="1">The sequence shown here is derived from an EMBL/GenBank/DDBJ whole genome shotgun (WGS) entry which is preliminary data.</text>
</comment>
<evidence type="ECO:0000313" key="2">
    <source>
        <dbReference type="Proteomes" id="UP000286908"/>
    </source>
</evidence>
<dbReference type="Pfam" id="PF05521">
    <property type="entry name" value="Phage_HCP"/>
    <property type="match status" value="1"/>
</dbReference>
<dbReference type="InterPro" id="IPR008767">
    <property type="entry name" value="Phage_SPP1_head-tail_adaptor"/>
</dbReference>
<organism evidence="1 2">
    <name type="scientific">Morganella morganii</name>
    <name type="common">Proteus morganii</name>
    <dbReference type="NCBI Taxonomy" id="582"/>
    <lineage>
        <taxon>Bacteria</taxon>
        <taxon>Pseudomonadati</taxon>
        <taxon>Pseudomonadota</taxon>
        <taxon>Gammaproteobacteria</taxon>
        <taxon>Enterobacterales</taxon>
        <taxon>Morganellaceae</taxon>
        <taxon>Morganella</taxon>
    </lineage>
</organism>
<proteinExistence type="predicted"/>
<accession>A0A433ZZ82</accession>
<dbReference type="Gene3D" id="2.40.10.270">
    <property type="entry name" value="Bacteriophage SPP1 head-tail adaptor protein"/>
    <property type="match status" value="1"/>
</dbReference>
<dbReference type="OrthoDB" id="8640229at2"/>
<name>A0A433ZZ82_MORMO</name>
<evidence type="ECO:0000313" key="1">
    <source>
        <dbReference type="EMBL" id="RUT67422.1"/>
    </source>
</evidence>
<dbReference type="EMBL" id="NRQY01000001">
    <property type="protein sequence ID" value="RUT67422.1"/>
    <property type="molecule type" value="Genomic_DNA"/>
</dbReference>
<dbReference type="InterPro" id="IPR038666">
    <property type="entry name" value="SSP1_head-tail_sf"/>
</dbReference>
<dbReference type="NCBIfam" id="TIGR01563">
    <property type="entry name" value="gp16_SPP1"/>
    <property type="match status" value="1"/>
</dbReference>
<reference evidence="1 2" key="1">
    <citation type="submission" date="2017-08" db="EMBL/GenBank/DDBJ databases">
        <title>Draft genome sequence of pheromone producing symbiont Morganella morganii, of the female New Zealand grass grub Costelytra giveni.</title>
        <authorList>
            <person name="Laugraud A."/>
            <person name="Young S.D."/>
            <person name="Hurst M.H."/>
        </authorList>
    </citation>
    <scope>NUCLEOTIDE SEQUENCE [LARGE SCALE GENOMIC DNA]</scope>
    <source>
        <strain evidence="1 2">MMsCG</strain>
    </source>
</reference>
<sequence length="112" mass="13073">MAGKFAHRLRHIITLQKPVPKPGRISGNEVVWEDHLKDIHAAVEPYRGREYFYSQQMQSESTVRVRLRWYPDITPDMRIMYAGRVLNIVSVIDPEEAHRELQLMCKEGVNDG</sequence>
<dbReference type="Proteomes" id="UP000286908">
    <property type="component" value="Unassembled WGS sequence"/>
</dbReference>